<sequence length="211" mass="24293">MNCTTPLECMVFCHHGDETKWNKTITLQGQTERQRLYSSDLGLIERIAAEMKFDLAGVGRDDFYMKDRGEESLEPSVYINGVTSPNLFYYGLYTVEKLTNATRRHGQIFNMYHNIASAISYSYAFHIEARDATPELKAARSAFNITGKAFKDESYVDITWGWISFLASELLLATILLLLTIYAQFRERRRHAKDDTATPMFHDYKDGRLIT</sequence>
<evidence type="ECO:0000313" key="2">
    <source>
        <dbReference type="EMBL" id="KAK4643525.1"/>
    </source>
</evidence>
<keyword evidence="1" id="KW-1133">Transmembrane helix</keyword>
<organism evidence="2 3">
    <name type="scientific">Podospora bellae-mahoneyi</name>
    <dbReference type="NCBI Taxonomy" id="2093777"/>
    <lineage>
        <taxon>Eukaryota</taxon>
        <taxon>Fungi</taxon>
        <taxon>Dikarya</taxon>
        <taxon>Ascomycota</taxon>
        <taxon>Pezizomycotina</taxon>
        <taxon>Sordariomycetes</taxon>
        <taxon>Sordariomycetidae</taxon>
        <taxon>Sordariales</taxon>
        <taxon>Podosporaceae</taxon>
        <taxon>Podospora</taxon>
    </lineage>
</organism>
<name>A0ABR0FKH3_9PEZI</name>
<dbReference type="GeneID" id="87891928"/>
<keyword evidence="1" id="KW-0472">Membrane</keyword>
<gene>
    <name evidence="2" type="ORF">QC761_0068750</name>
</gene>
<comment type="caution">
    <text evidence="2">The sequence shown here is derived from an EMBL/GenBank/DDBJ whole genome shotgun (WGS) entry which is preliminary data.</text>
</comment>
<evidence type="ECO:0000256" key="1">
    <source>
        <dbReference type="SAM" id="Phobius"/>
    </source>
</evidence>
<dbReference type="Proteomes" id="UP001322138">
    <property type="component" value="Unassembled WGS sequence"/>
</dbReference>
<feature type="transmembrane region" description="Helical" evidence="1">
    <location>
        <begin position="160"/>
        <end position="183"/>
    </location>
</feature>
<evidence type="ECO:0000313" key="3">
    <source>
        <dbReference type="Proteomes" id="UP001322138"/>
    </source>
</evidence>
<keyword evidence="3" id="KW-1185">Reference proteome</keyword>
<reference evidence="2 3" key="1">
    <citation type="journal article" date="2023" name="bioRxiv">
        <title>High-quality genome assemblies of four members of thePodospora anserinaspecies complex.</title>
        <authorList>
            <person name="Ament-Velasquez S.L."/>
            <person name="Vogan A.A."/>
            <person name="Wallerman O."/>
            <person name="Hartmann F."/>
            <person name="Gautier V."/>
            <person name="Silar P."/>
            <person name="Giraud T."/>
            <person name="Johannesson H."/>
        </authorList>
    </citation>
    <scope>NUCLEOTIDE SEQUENCE [LARGE SCALE GENOMIC DNA]</scope>
    <source>
        <strain evidence="2 3">CBS 112042</strain>
    </source>
</reference>
<keyword evidence="1" id="KW-0812">Transmembrane</keyword>
<dbReference type="EMBL" id="JAFFGZ010000006">
    <property type="protein sequence ID" value="KAK4643525.1"/>
    <property type="molecule type" value="Genomic_DNA"/>
</dbReference>
<accession>A0ABR0FKH3</accession>
<dbReference type="RefSeq" id="XP_062732501.1">
    <property type="nucleotide sequence ID" value="XM_062872679.1"/>
</dbReference>
<protein>
    <submittedName>
        <fullName evidence="2">Uncharacterized protein</fullName>
    </submittedName>
</protein>
<proteinExistence type="predicted"/>